<keyword evidence="2" id="KW-1185">Reference proteome</keyword>
<evidence type="ECO:0000313" key="1">
    <source>
        <dbReference type="EMBL" id="SJM93528.1"/>
    </source>
</evidence>
<dbReference type="Proteomes" id="UP000195667">
    <property type="component" value="Unassembled WGS sequence"/>
</dbReference>
<protein>
    <submittedName>
        <fullName evidence="1">Uncharacterized protein</fullName>
    </submittedName>
</protein>
<gene>
    <name evidence="1" type="ORF">CRENPOLYSF1_440010</name>
</gene>
<dbReference type="AntiFam" id="ANF00015">
    <property type="entry name" value="tRNA translation"/>
</dbReference>
<dbReference type="EMBL" id="FUKI01000120">
    <property type="protein sequence ID" value="SJM93528.1"/>
    <property type="molecule type" value="Genomic_DNA"/>
</dbReference>
<proteinExistence type="predicted"/>
<reference evidence="2" key="1">
    <citation type="submission" date="2017-02" db="EMBL/GenBank/DDBJ databases">
        <authorList>
            <person name="Daims H."/>
        </authorList>
    </citation>
    <scope>NUCLEOTIDE SEQUENCE [LARGE SCALE GENOMIC DNA]</scope>
</reference>
<dbReference type="AlphaFoldDB" id="A0A1R4HB95"/>
<organism evidence="1 2">
    <name type="scientific">Crenothrix polyspora</name>
    <dbReference type="NCBI Taxonomy" id="360316"/>
    <lineage>
        <taxon>Bacteria</taxon>
        <taxon>Pseudomonadati</taxon>
        <taxon>Pseudomonadota</taxon>
        <taxon>Gammaproteobacteria</taxon>
        <taxon>Methylococcales</taxon>
        <taxon>Crenotrichaceae</taxon>
        <taxon>Crenothrix</taxon>
    </lineage>
</organism>
<accession>A0A1R4HB95</accession>
<sequence length="47" mass="5122">MLLNNSLYNACNSFAGMAELVDAPDSKSGDGDIVPVRFRLSVPMNKY</sequence>
<evidence type="ECO:0000313" key="2">
    <source>
        <dbReference type="Proteomes" id="UP000195667"/>
    </source>
</evidence>
<name>A0A1R4HB95_9GAMM</name>